<dbReference type="EMBL" id="JAGPUO010000008">
    <property type="protein sequence ID" value="KAG5660867.1"/>
    <property type="molecule type" value="Genomic_DNA"/>
</dbReference>
<accession>A0A9P7H9T8</accession>
<feature type="repeat" description="Solcar" evidence="9">
    <location>
        <begin position="254"/>
        <end position="367"/>
    </location>
</feature>
<keyword evidence="4" id="KW-0677">Repeat</keyword>
<keyword evidence="5" id="KW-0999">Mitochondrion inner membrane</keyword>
<evidence type="ECO:0000256" key="6">
    <source>
        <dbReference type="ARBA" id="ARBA00022989"/>
    </source>
</evidence>
<dbReference type="GO" id="GO:1990519">
    <property type="term" value="P:pyrimidine nucleotide import into mitochondrion"/>
    <property type="evidence" value="ECO:0007669"/>
    <property type="project" value="TreeGrafter"/>
</dbReference>
<gene>
    <name evidence="12" type="ORF">KAF25_002510</name>
</gene>
<dbReference type="Gene3D" id="1.50.40.10">
    <property type="entry name" value="Mitochondrial carrier domain"/>
    <property type="match status" value="1"/>
</dbReference>
<evidence type="ECO:0000256" key="11">
    <source>
        <dbReference type="SAM" id="Phobius"/>
    </source>
</evidence>
<protein>
    <recommendedName>
        <fullName evidence="14">Mitochondrial carrier</fullName>
    </recommendedName>
</protein>
<evidence type="ECO:0000313" key="13">
    <source>
        <dbReference type="Proteomes" id="UP000782241"/>
    </source>
</evidence>
<dbReference type="PANTHER" id="PTHR45829">
    <property type="entry name" value="MITOCHONDRIAL CARRIER PROTEIN RIM2"/>
    <property type="match status" value="1"/>
</dbReference>
<evidence type="ECO:0000256" key="10">
    <source>
        <dbReference type="RuleBase" id="RU000488"/>
    </source>
</evidence>
<evidence type="ECO:0000313" key="12">
    <source>
        <dbReference type="EMBL" id="KAG5660867.1"/>
    </source>
</evidence>
<organism evidence="12 13">
    <name type="scientific">Fusarium avenaceum</name>
    <dbReference type="NCBI Taxonomy" id="40199"/>
    <lineage>
        <taxon>Eukaryota</taxon>
        <taxon>Fungi</taxon>
        <taxon>Dikarya</taxon>
        <taxon>Ascomycota</taxon>
        <taxon>Pezizomycotina</taxon>
        <taxon>Sordariomycetes</taxon>
        <taxon>Hypocreomycetidae</taxon>
        <taxon>Hypocreales</taxon>
        <taxon>Nectriaceae</taxon>
        <taxon>Fusarium</taxon>
        <taxon>Fusarium tricinctum species complex</taxon>
    </lineage>
</organism>
<dbReference type="PROSITE" id="PS50920">
    <property type="entry name" value="SOLCAR"/>
    <property type="match status" value="3"/>
</dbReference>
<keyword evidence="2 10" id="KW-0813">Transport</keyword>
<feature type="repeat" description="Solcar" evidence="9">
    <location>
        <begin position="19"/>
        <end position="128"/>
    </location>
</feature>
<keyword evidence="7" id="KW-0496">Mitochondrion</keyword>
<dbReference type="SUPFAM" id="SSF103506">
    <property type="entry name" value="Mitochondrial carrier"/>
    <property type="match status" value="1"/>
</dbReference>
<dbReference type="GO" id="GO:0005743">
    <property type="term" value="C:mitochondrial inner membrane"/>
    <property type="evidence" value="ECO:0007669"/>
    <property type="project" value="UniProtKB-SubCell"/>
</dbReference>
<proteinExistence type="inferred from homology"/>
<comment type="caution">
    <text evidence="12">The sequence shown here is derived from an EMBL/GenBank/DDBJ whole genome shotgun (WGS) entry which is preliminary data.</text>
</comment>
<sequence length="385" mass="43087">MPARVAKPSPLEQWVTNAAPGQLHAVSGAAGGFASGVVTCPLDVIKVRLQSQGSLVPVRVGPLRLNLLRAVNRSRSQRGLYRGFIHTARLIWREEGVRGMYRGMGPLLLGYLPTWGIYFTVYQQSKTRLPEHNLQLKTRPNLVNILSALAAGTVSTLVTTPIWAIKVRLMSQAHRPNRPRLFRRNRIHRPHWHYHSTLDAAYKMFTTEGVGAFYSGLGAGMLGLTHVAIQFPTYEFLKKRFNGSELGVAVDREVEWLGILSASVLSKVIAGSLTYPHEVIRTRLHTQRRPIPGAEFLEGLGGFRGQRGFVPGSMLLHPKYQGVFDTYRVILREEGWRAFYKGMGVNVARSVPAAIVTMMSYEWAMSFLLRMKEDTMEDPKGLSLL</sequence>
<evidence type="ECO:0008006" key="14">
    <source>
        <dbReference type="Google" id="ProtNLM"/>
    </source>
</evidence>
<evidence type="ECO:0000256" key="2">
    <source>
        <dbReference type="ARBA" id="ARBA00022448"/>
    </source>
</evidence>
<dbReference type="PANTHER" id="PTHR45829:SF1">
    <property type="entry name" value="CARRIER PROTEIN, PUTATIVE (AFU_ORTHOLOGUE AFUA_4G06780)-RELATED"/>
    <property type="match status" value="1"/>
</dbReference>
<keyword evidence="13" id="KW-1185">Reference proteome</keyword>
<keyword evidence="6 11" id="KW-1133">Transmembrane helix</keyword>
<evidence type="ECO:0000256" key="7">
    <source>
        <dbReference type="ARBA" id="ARBA00023128"/>
    </source>
</evidence>
<dbReference type="Proteomes" id="UP000782241">
    <property type="component" value="Unassembled WGS sequence"/>
</dbReference>
<comment type="similarity">
    <text evidence="10">Belongs to the mitochondrial carrier (TC 2.A.29) family.</text>
</comment>
<comment type="subcellular location">
    <subcellularLocation>
        <location evidence="1">Mitochondrion inner membrane</location>
        <topology evidence="1">Multi-pass membrane protein</topology>
    </subcellularLocation>
</comment>
<feature type="transmembrane region" description="Helical" evidence="11">
    <location>
        <begin position="142"/>
        <end position="165"/>
    </location>
</feature>
<name>A0A9P7H9T8_9HYPO</name>
<evidence type="ECO:0000256" key="3">
    <source>
        <dbReference type="ARBA" id="ARBA00022692"/>
    </source>
</evidence>
<reference evidence="12" key="1">
    <citation type="submission" date="2021-04" db="EMBL/GenBank/DDBJ databases">
        <title>Draft genome of Fusarium avenaceum strain F156N33, isolated from an atmospheric sample in Virginia.</title>
        <authorList>
            <person name="Yang S."/>
            <person name="Vinatzer B.A."/>
            <person name="Coleman J."/>
        </authorList>
    </citation>
    <scope>NUCLEOTIDE SEQUENCE</scope>
    <source>
        <strain evidence="12">F156N33</strain>
    </source>
</reference>
<evidence type="ECO:0000256" key="9">
    <source>
        <dbReference type="PROSITE-ProRule" id="PRU00282"/>
    </source>
</evidence>
<feature type="repeat" description="Solcar" evidence="9">
    <location>
        <begin position="139"/>
        <end position="240"/>
    </location>
</feature>
<keyword evidence="8 9" id="KW-0472">Membrane</keyword>
<evidence type="ECO:0000256" key="8">
    <source>
        <dbReference type="ARBA" id="ARBA00023136"/>
    </source>
</evidence>
<feature type="transmembrane region" description="Helical" evidence="11">
    <location>
        <begin position="103"/>
        <end position="122"/>
    </location>
</feature>
<dbReference type="InterPro" id="IPR049562">
    <property type="entry name" value="SLC25A33/36-like"/>
</dbReference>
<dbReference type="Pfam" id="PF00153">
    <property type="entry name" value="Mito_carr"/>
    <property type="match status" value="3"/>
</dbReference>
<evidence type="ECO:0000256" key="4">
    <source>
        <dbReference type="ARBA" id="ARBA00022737"/>
    </source>
</evidence>
<dbReference type="GO" id="GO:0015218">
    <property type="term" value="F:pyrimidine nucleotide transmembrane transporter activity"/>
    <property type="evidence" value="ECO:0007669"/>
    <property type="project" value="InterPro"/>
</dbReference>
<keyword evidence="3 9" id="KW-0812">Transmembrane</keyword>
<evidence type="ECO:0000256" key="1">
    <source>
        <dbReference type="ARBA" id="ARBA00004448"/>
    </source>
</evidence>
<evidence type="ECO:0000256" key="5">
    <source>
        <dbReference type="ARBA" id="ARBA00022792"/>
    </source>
</evidence>
<dbReference type="AlphaFoldDB" id="A0A9P7H9T8"/>
<dbReference type="InterPro" id="IPR018108">
    <property type="entry name" value="MCP_transmembrane"/>
</dbReference>
<dbReference type="InterPro" id="IPR023395">
    <property type="entry name" value="MCP_dom_sf"/>
</dbReference>